<protein>
    <submittedName>
        <fullName evidence="1">Uncharacterized protein</fullName>
    </submittedName>
</protein>
<name>A0A9P0M8Y7_ACAOB</name>
<dbReference type="EMBL" id="CAKOFQ010007905">
    <property type="protein sequence ID" value="CAH2009692.1"/>
    <property type="molecule type" value="Genomic_DNA"/>
</dbReference>
<evidence type="ECO:0000313" key="1">
    <source>
        <dbReference type="EMBL" id="CAH2009692.1"/>
    </source>
</evidence>
<proteinExistence type="predicted"/>
<dbReference type="Proteomes" id="UP001152888">
    <property type="component" value="Unassembled WGS sequence"/>
</dbReference>
<organism evidence="1 2">
    <name type="scientific">Acanthoscelides obtectus</name>
    <name type="common">Bean weevil</name>
    <name type="synonym">Bruchus obtectus</name>
    <dbReference type="NCBI Taxonomy" id="200917"/>
    <lineage>
        <taxon>Eukaryota</taxon>
        <taxon>Metazoa</taxon>
        <taxon>Ecdysozoa</taxon>
        <taxon>Arthropoda</taxon>
        <taxon>Hexapoda</taxon>
        <taxon>Insecta</taxon>
        <taxon>Pterygota</taxon>
        <taxon>Neoptera</taxon>
        <taxon>Endopterygota</taxon>
        <taxon>Coleoptera</taxon>
        <taxon>Polyphaga</taxon>
        <taxon>Cucujiformia</taxon>
        <taxon>Chrysomeloidea</taxon>
        <taxon>Chrysomelidae</taxon>
        <taxon>Bruchinae</taxon>
        <taxon>Bruchini</taxon>
        <taxon>Acanthoscelides</taxon>
    </lineage>
</organism>
<keyword evidence="2" id="KW-1185">Reference proteome</keyword>
<reference evidence="1" key="1">
    <citation type="submission" date="2022-03" db="EMBL/GenBank/DDBJ databases">
        <authorList>
            <person name="Sayadi A."/>
        </authorList>
    </citation>
    <scope>NUCLEOTIDE SEQUENCE</scope>
</reference>
<comment type="caution">
    <text evidence="1">The sequence shown here is derived from an EMBL/GenBank/DDBJ whole genome shotgun (WGS) entry which is preliminary data.</text>
</comment>
<accession>A0A9P0M8Y7</accession>
<gene>
    <name evidence="1" type="ORF">ACAOBT_LOCUS31047</name>
</gene>
<dbReference type="AlphaFoldDB" id="A0A9P0M8Y7"/>
<evidence type="ECO:0000313" key="2">
    <source>
        <dbReference type="Proteomes" id="UP001152888"/>
    </source>
</evidence>
<sequence length="90" mass="10175">MLPPPCICNDRSDHLYKDNIFPKLIFTVEIGYAGLHAQTRISACRNTTGSFPTYSNDIIVDHLIGTLVTMSRGSHKYIVENSHGMRMTYK</sequence>